<dbReference type="PANTHER" id="PTHR36435:SF1">
    <property type="entry name" value="CAAX AMINO TERMINAL PROTEASE FAMILY PROTEIN"/>
    <property type="match status" value="1"/>
</dbReference>
<keyword evidence="4" id="KW-0378">Hydrolase</keyword>
<keyword evidence="2" id="KW-1133">Transmembrane helix</keyword>
<dbReference type="OrthoDB" id="8607342at2"/>
<protein>
    <submittedName>
        <fullName evidence="4">Metal-dependent membrane protease</fullName>
    </submittedName>
</protein>
<reference evidence="4 5" key="1">
    <citation type="journal article" date="2015" name="Genome Announc.">
        <title>Expanding the biotechnology potential of lactobacilli through comparative genomics of 213 strains and associated genera.</title>
        <authorList>
            <person name="Sun Z."/>
            <person name="Harris H.M."/>
            <person name="McCann A."/>
            <person name="Guo C."/>
            <person name="Argimon S."/>
            <person name="Zhang W."/>
            <person name="Yang X."/>
            <person name="Jeffery I.B."/>
            <person name="Cooney J.C."/>
            <person name="Kagawa T.F."/>
            <person name="Liu W."/>
            <person name="Song Y."/>
            <person name="Salvetti E."/>
            <person name="Wrobel A."/>
            <person name="Rasinkangas P."/>
            <person name="Parkhill J."/>
            <person name="Rea M.C."/>
            <person name="O'Sullivan O."/>
            <person name="Ritari J."/>
            <person name="Douillard F.P."/>
            <person name="Paul Ross R."/>
            <person name="Yang R."/>
            <person name="Briner A.E."/>
            <person name="Felis G.E."/>
            <person name="de Vos W.M."/>
            <person name="Barrangou R."/>
            <person name="Klaenhammer T.R."/>
            <person name="Caufield P.W."/>
            <person name="Cui Y."/>
            <person name="Zhang H."/>
            <person name="O'Toole P.W."/>
        </authorList>
    </citation>
    <scope>NUCLEOTIDE SEQUENCE [LARGE SCALE GENOMIC DNA]</scope>
    <source>
        <strain evidence="4 5">DSM 18382</strain>
    </source>
</reference>
<evidence type="ECO:0000256" key="2">
    <source>
        <dbReference type="SAM" id="Phobius"/>
    </source>
</evidence>
<name>A0A0R1VXI2_9LACO</name>
<dbReference type="GO" id="GO:0006508">
    <property type="term" value="P:proteolysis"/>
    <property type="evidence" value="ECO:0007669"/>
    <property type="project" value="UniProtKB-KW"/>
</dbReference>
<keyword evidence="5" id="KW-1185">Reference proteome</keyword>
<feature type="transmembrane region" description="Helical" evidence="2">
    <location>
        <begin position="183"/>
        <end position="203"/>
    </location>
</feature>
<comment type="similarity">
    <text evidence="1">Belongs to the UPF0177 family.</text>
</comment>
<comment type="caution">
    <text evidence="4">The sequence shown here is derived from an EMBL/GenBank/DDBJ whole genome shotgun (WGS) entry which is preliminary data.</text>
</comment>
<proteinExistence type="inferred from homology"/>
<dbReference type="GO" id="GO:0004175">
    <property type="term" value="F:endopeptidase activity"/>
    <property type="evidence" value="ECO:0007669"/>
    <property type="project" value="UniProtKB-ARBA"/>
</dbReference>
<dbReference type="Proteomes" id="UP000051966">
    <property type="component" value="Unassembled WGS sequence"/>
</dbReference>
<feature type="transmembrane region" description="Helical" evidence="2">
    <location>
        <begin position="47"/>
        <end position="68"/>
    </location>
</feature>
<feature type="transmembrane region" description="Helical" evidence="2">
    <location>
        <begin position="120"/>
        <end position="141"/>
    </location>
</feature>
<keyword evidence="4" id="KW-0645">Protease</keyword>
<feature type="domain" description="CAAX prenyl protease 2/Lysostaphin resistance protein A-like" evidence="3">
    <location>
        <begin position="130"/>
        <end position="221"/>
    </location>
</feature>
<feature type="transmembrane region" description="Helical" evidence="2">
    <location>
        <begin position="215"/>
        <end position="232"/>
    </location>
</feature>
<keyword evidence="2" id="KW-0812">Transmembrane</keyword>
<dbReference type="Pfam" id="PF02517">
    <property type="entry name" value="Rce1-like"/>
    <property type="match status" value="1"/>
</dbReference>
<evidence type="ECO:0000313" key="4">
    <source>
        <dbReference type="EMBL" id="KRM10141.1"/>
    </source>
</evidence>
<feature type="transmembrane region" description="Helical" evidence="2">
    <location>
        <begin position="88"/>
        <end position="108"/>
    </location>
</feature>
<dbReference type="EMBL" id="AZFY01000034">
    <property type="protein sequence ID" value="KRM10141.1"/>
    <property type="molecule type" value="Genomic_DNA"/>
</dbReference>
<dbReference type="InterPro" id="IPR052710">
    <property type="entry name" value="CAAX_protease"/>
</dbReference>
<evidence type="ECO:0000256" key="1">
    <source>
        <dbReference type="ARBA" id="ARBA00009067"/>
    </source>
</evidence>
<feature type="transmembrane region" description="Helical" evidence="2">
    <location>
        <begin position="153"/>
        <end position="177"/>
    </location>
</feature>
<evidence type="ECO:0000313" key="5">
    <source>
        <dbReference type="Proteomes" id="UP000051966"/>
    </source>
</evidence>
<feature type="transmembrane region" description="Helical" evidence="2">
    <location>
        <begin position="12"/>
        <end position="41"/>
    </location>
</feature>
<dbReference type="GO" id="GO:0080120">
    <property type="term" value="P:CAAX-box protein maturation"/>
    <property type="evidence" value="ECO:0007669"/>
    <property type="project" value="UniProtKB-ARBA"/>
</dbReference>
<sequence length="235" mass="26275">MDKNNQLRAGDYFERIAVFVGLVVLVLIVQLPLSFIMYGHYSAIGRYTWAGIYLLGFALAITIAVYCYRKYAHPQKMPLTRQDVSMILVAYVSFFVIQIGLGLLNQAIYHQTSTANNKVIYQIMGTNHFTLVLMGFTAVFCSPILEELVFRGFLIGAMFTTRTKALAVVISGVLFAFPHMADINVISFLTYAILGGTLAYLYVHTNNIKVPIGLHFLNNLIAMGMMLLQVTLNSH</sequence>
<accession>A0A0R1VXI2</accession>
<gene>
    <name evidence="4" type="ORF">FD41_GL002327</name>
</gene>
<dbReference type="PANTHER" id="PTHR36435">
    <property type="entry name" value="SLR1288 PROTEIN"/>
    <property type="match status" value="1"/>
</dbReference>
<evidence type="ECO:0000259" key="3">
    <source>
        <dbReference type="Pfam" id="PF02517"/>
    </source>
</evidence>
<dbReference type="InterPro" id="IPR003675">
    <property type="entry name" value="Rce1/LyrA-like_dom"/>
</dbReference>
<dbReference type="AlphaFoldDB" id="A0A0R1VXI2"/>
<dbReference type="RefSeq" id="WP_056983654.1">
    <property type="nucleotide sequence ID" value="NZ_AZFY01000034.1"/>
</dbReference>
<organism evidence="4 5">
    <name type="scientific">Lentilactobacillus farraginis DSM 18382 = JCM 14108</name>
    <dbReference type="NCBI Taxonomy" id="1423743"/>
    <lineage>
        <taxon>Bacteria</taxon>
        <taxon>Bacillati</taxon>
        <taxon>Bacillota</taxon>
        <taxon>Bacilli</taxon>
        <taxon>Lactobacillales</taxon>
        <taxon>Lactobacillaceae</taxon>
        <taxon>Lentilactobacillus</taxon>
    </lineage>
</organism>
<keyword evidence="2" id="KW-0472">Membrane</keyword>
<dbReference type="PATRIC" id="fig|1423743.5.peg.2388"/>